<proteinExistence type="predicted"/>
<sequence>MLTLNELIAEATALPDADKAILIDKLTASMDEQCTAPKTATIPPATLTKLRGFLVLSLFLYGIALALPCLLFNVVPTDSVGVSPSDPNDVYAMKGIELTFFGIIGLLFLQIPAIGWFANPLYWLCCITFIMQRYRFSAIAGIAAVLIGFGGTFSAFWFKLPADSGGVSEFTLNQLLLGFWLWLAAPGLIALVSIIGLLKQPARLSTRSD</sequence>
<dbReference type="eggNOG" id="ENOG50338JF">
    <property type="taxonomic scope" value="Bacteria"/>
</dbReference>
<feature type="transmembrane region" description="Helical" evidence="1">
    <location>
        <begin position="53"/>
        <end position="75"/>
    </location>
</feature>
<keyword evidence="1" id="KW-0472">Membrane</keyword>
<accession>B4VUD6</accession>
<evidence type="ECO:0000256" key="1">
    <source>
        <dbReference type="SAM" id="Phobius"/>
    </source>
</evidence>
<keyword evidence="1" id="KW-0812">Transmembrane</keyword>
<keyword evidence="3" id="KW-1185">Reference proteome</keyword>
<evidence type="ECO:0000313" key="3">
    <source>
        <dbReference type="Proteomes" id="UP000003835"/>
    </source>
</evidence>
<dbReference type="RefSeq" id="WP_006102301.1">
    <property type="nucleotide sequence ID" value="NZ_DS989853.1"/>
</dbReference>
<keyword evidence="1" id="KW-1133">Transmembrane helix</keyword>
<protein>
    <submittedName>
        <fullName evidence="2">Uncharacterized protein</fullName>
    </submittedName>
</protein>
<evidence type="ECO:0000313" key="2">
    <source>
        <dbReference type="EMBL" id="EDX74455.1"/>
    </source>
</evidence>
<dbReference type="Proteomes" id="UP000003835">
    <property type="component" value="Unassembled WGS sequence"/>
</dbReference>
<name>B4VUD6_9CYAN</name>
<organism evidence="2 3">
    <name type="scientific">Coleofasciculus chthonoplastes PCC 7420</name>
    <dbReference type="NCBI Taxonomy" id="118168"/>
    <lineage>
        <taxon>Bacteria</taxon>
        <taxon>Bacillati</taxon>
        <taxon>Cyanobacteriota</taxon>
        <taxon>Cyanophyceae</taxon>
        <taxon>Coleofasciculales</taxon>
        <taxon>Coleofasciculaceae</taxon>
        <taxon>Coleofasciculus</taxon>
    </lineage>
</organism>
<dbReference type="HOGENOM" id="CLU_1313654_0_0_3"/>
<dbReference type="EMBL" id="DS989853">
    <property type="protein sequence ID" value="EDX74455.1"/>
    <property type="molecule type" value="Genomic_DNA"/>
</dbReference>
<feature type="transmembrane region" description="Helical" evidence="1">
    <location>
        <begin position="136"/>
        <end position="158"/>
    </location>
</feature>
<dbReference type="STRING" id="118168.MC7420_3979"/>
<dbReference type="AlphaFoldDB" id="B4VUD6"/>
<gene>
    <name evidence="2" type="ORF">MC7420_3979</name>
</gene>
<feature type="transmembrane region" description="Helical" evidence="1">
    <location>
        <begin position="95"/>
        <end position="124"/>
    </location>
</feature>
<reference evidence="2 3" key="1">
    <citation type="submission" date="2008-07" db="EMBL/GenBank/DDBJ databases">
        <authorList>
            <person name="Tandeau de Marsac N."/>
            <person name="Ferriera S."/>
            <person name="Johnson J."/>
            <person name="Kravitz S."/>
            <person name="Beeson K."/>
            <person name="Sutton G."/>
            <person name="Rogers Y.-H."/>
            <person name="Friedman R."/>
            <person name="Frazier M."/>
            <person name="Venter J.C."/>
        </authorList>
    </citation>
    <scope>NUCLEOTIDE SEQUENCE [LARGE SCALE GENOMIC DNA]</scope>
    <source>
        <strain evidence="2 3">PCC 7420</strain>
    </source>
</reference>
<feature type="transmembrane region" description="Helical" evidence="1">
    <location>
        <begin position="178"/>
        <end position="198"/>
    </location>
</feature>